<dbReference type="InterPro" id="IPR029058">
    <property type="entry name" value="AB_hydrolase_fold"/>
</dbReference>
<dbReference type="PANTHER" id="PTHR48081:SF30">
    <property type="entry name" value="ACETYL-HYDROLASE LIPR-RELATED"/>
    <property type="match status" value="1"/>
</dbReference>
<dbReference type="GO" id="GO:0004806">
    <property type="term" value="F:triacylglycerol lipase activity"/>
    <property type="evidence" value="ECO:0007669"/>
    <property type="project" value="TreeGrafter"/>
</dbReference>
<gene>
    <name evidence="5" type="ordered locus">Geob_2027</name>
</gene>
<feature type="domain" description="Alpha/beta hydrolase fold-3" evidence="4">
    <location>
        <begin position="72"/>
        <end position="272"/>
    </location>
</feature>
<dbReference type="InterPro" id="IPR002168">
    <property type="entry name" value="Lipase_GDXG_HIS_AS"/>
</dbReference>
<dbReference type="PANTHER" id="PTHR48081">
    <property type="entry name" value="AB HYDROLASE SUPERFAMILY PROTEIN C4A8.06C"/>
    <property type="match status" value="1"/>
</dbReference>
<dbReference type="PROSITE" id="PS01174">
    <property type="entry name" value="LIPASE_GDXG_SER"/>
    <property type="match status" value="1"/>
</dbReference>
<evidence type="ECO:0000256" key="3">
    <source>
        <dbReference type="PROSITE-ProRule" id="PRU10038"/>
    </source>
</evidence>
<sequence>MASLQSVVQRLKLKYNKSYTAPWVHLEKLRAIQEDAAERIPLPKDVRTQTVVAGGVDAEWVHPHEATKEKVLMYLHGGAYVMGSCNTHRPLAAQIARACGMRALLLEYRLAPEHPYPAAIHDSVAAYRWLLYNGVHPDDLVIAGDSAGGGLALATLLSLRDSGEPMPAAAVCITPWADLTGAGESVKTRAKADPCLWPDHFSFAGHYAGAHDRCDPLLSPLYADLAGLPPLLIQAAGDHILLSDSTGLAQRAKDAGVAVTLEVWQGMWHAFHLHAPQLPEARSAIEAIGSFVRRQLQTRGLGARACL</sequence>
<keyword evidence="6" id="KW-1185">Reference proteome</keyword>
<reference evidence="5 6" key="1">
    <citation type="submission" date="2009-01" db="EMBL/GenBank/DDBJ databases">
        <title>Complete sequence of Geobacter sp. FRC-32.</title>
        <authorList>
            <consortium name="US DOE Joint Genome Institute"/>
            <person name="Lucas S."/>
            <person name="Copeland A."/>
            <person name="Lapidus A."/>
            <person name="Glavina del Rio T."/>
            <person name="Dalin E."/>
            <person name="Tice H."/>
            <person name="Bruce D."/>
            <person name="Goodwin L."/>
            <person name="Pitluck S."/>
            <person name="Saunders E."/>
            <person name="Brettin T."/>
            <person name="Detter J.C."/>
            <person name="Han C."/>
            <person name="Larimer F."/>
            <person name="Land M."/>
            <person name="Hauser L."/>
            <person name="Kyrpides N."/>
            <person name="Ovchinnikova G."/>
            <person name="Kostka J."/>
            <person name="Richardson P."/>
        </authorList>
    </citation>
    <scope>NUCLEOTIDE SEQUENCE [LARGE SCALE GENOMIC DNA]</scope>
    <source>
        <strain evidence="6">DSM 22248 / JCM 15807 / FRC-32</strain>
    </source>
</reference>
<dbReference type="HOGENOM" id="CLU_012494_13_1_7"/>
<keyword evidence="2 5" id="KW-0378">Hydrolase</keyword>
<dbReference type="PROSITE" id="PS01173">
    <property type="entry name" value="LIPASE_GDXG_HIS"/>
    <property type="match status" value="1"/>
</dbReference>
<dbReference type="SUPFAM" id="SSF53474">
    <property type="entry name" value="alpha/beta-Hydrolases"/>
    <property type="match status" value="1"/>
</dbReference>
<dbReference type="InterPro" id="IPR033140">
    <property type="entry name" value="Lipase_GDXG_put_SER_AS"/>
</dbReference>
<evidence type="ECO:0000313" key="6">
    <source>
        <dbReference type="Proteomes" id="UP000007721"/>
    </source>
</evidence>
<dbReference type="KEGG" id="geo:Geob_2027"/>
<dbReference type="Gene3D" id="3.40.50.1820">
    <property type="entry name" value="alpha/beta hydrolase"/>
    <property type="match status" value="1"/>
</dbReference>
<dbReference type="Pfam" id="PF07859">
    <property type="entry name" value="Abhydrolase_3"/>
    <property type="match status" value="1"/>
</dbReference>
<proteinExistence type="inferred from homology"/>
<dbReference type="AlphaFoldDB" id="B9M8B7"/>
<comment type="similarity">
    <text evidence="1">Belongs to the 'GDXG' lipolytic enzyme family.</text>
</comment>
<evidence type="ECO:0000256" key="1">
    <source>
        <dbReference type="ARBA" id="ARBA00010515"/>
    </source>
</evidence>
<dbReference type="InterPro" id="IPR013094">
    <property type="entry name" value="AB_hydrolase_3"/>
</dbReference>
<evidence type="ECO:0000256" key="2">
    <source>
        <dbReference type="ARBA" id="ARBA00022801"/>
    </source>
</evidence>
<evidence type="ECO:0000313" key="5">
    <source>
        <dbReference type="EMBL" id="ACM20383.1"/>
    </source>
</evidence>
<accession>B9M8B7</accession>
<evidence type="ECO:0000259" key="4">
    <source>
        <dbReference type="Pfam" id="PF07859"/>
    </source>
</evidence>
<dbReference type="GO" id="GO:0016746">
    <property type="term" value="F:acyltransferase activity"/>
    <property type="evidence" value="ECO:0007669"/>
    <property type="project" value="UniProtKB-KW"/>
</dbReference>
<dbReference type="EMBL" id="CP001390">
    <property type="protein sequence ID" value="ACM20383.1"/>
    <property type="molecule type" value="Genomic_DNA"/>
</dbReference>
<dbReference type="InterPro" id="IPR050300">
    <property type="entry name" value="GDXG_lipolytic_enzyme"/>
</dbReference>
<protein>
    <submittedName>
        <fullName evidence="5">Hydrolase or acyltransferase, alpha/beta fold family</fullName>
    </submittedName>
</protein>
<organism evidence="5 6">
    <name type="scientific">Geotalea daltonii (strain DSM 22248 / JCM 15807 / FRC-32)</name>
    <name type="common">Geobacter daltonii</name>
    <dbReference type="NCBI Taxonomy" id="316067"/>
    <lineage>
        <taxon>Bacteria</taxon>
        <taxon>Pseudomonadati</taxon>
        <taxon>Thermodesulfobacteriota</taxon>
        <taxon>Desulfuromonadia</taxon>
        <taxon>Geobacterales</taxon>
        <taxon>Geobacteraceae</taxon>
        <taxon>Geotalea</taxon>
    </lineage>
</organism>
<dbReference type="eggNOG" id="COG0657">
    <property type="taxonomic scope" value="Bacteria"/>
</dbReference>
<dbReference type="STRING" id="316067.Geob_2027"/>
<dbReference type="RefSeq" id="WP_012647112.1">
    <property type="nucleotide sequence ID" value="NC_011979.1"/>
</dbReference>
<keyword evidence="5" id="KW-0808">Transferase</keyword>
<name>B9M8B7_GEODF</name>
<feature type="active site" evidence="3">
    <location>
        <position position="146"/>
    </location>
</feature>
<keyword evidence="5" id="KW-0012">Acyltransferase</keyword>
<dbReference type="OrthoDB" id="24847at2"/>
<dbReference type="Proteomes" id="UP000007721">
    <property type="component" value="Chromosome"/>
</dbReference>